<dbReference type="EMBL" id="WIXP02000009">
    <property type="protein sequence ID" value="KAF6205013.1"/>
    <property type="molecule type" value="Genomic_DNA"/>
</dbReference>
<dbReference type="Proteomes" id="UP000466442">
    <property type="component" value="Linkage Group LG9"/>
</dbReference>
<keyword evidence="5 10" id="KW-0863">Zinc-finger</keyword>
<dbReference type="SUPFAM" id="SSF54736">
    <property type="entry name" value="ClpS-like"/>
    <property type="match status" value="1"/>
</dbReference>
<feature type="compositionally biased region" description="Polar residues" evidence="11">
    <location>
        <begin position="1273"/>
        <end position="1290"/>
    </location>
</feature>
<dbReference type="InterPro" id="IPR044046">
    <property type="entry name" value="E3_ligase_UBR-like_C"/>
</dbReference>
<accession>A0A8S9X7S5</accession>
<dbReference type="GO" id="GO:0061630">
    <property type="term" value="F:ubiquitin protein ligase activity"/>
    <property type="evidence" value="ECO:0007669"/>
    <property type="project" value="UniProtKB-UniRule"/>
</dbReference>
<evidence type="ECO:0000256" key="9">
    <source>
        <dbReference type="PROSITE-ProRule" id="PRU00508"/>
    </source>
</evidence>
<dbReference type="Pfam" id="PF18995">
    <property type="entry name" value="PRT6_C"/>
    <property type="match status" value="1"/>
</dbReference>
<dbReference type="Pfam" id="PF02617">
    <property type="entry name" value="ClpS"/>
    <property type="match status" value="1"/>
</dbReference>
<comment type="caution">
    <text evidence="13">The sequence shown here is derived from an EMBL/GenBank/DDBJ whole genome shotgun (WGS) entry which is preliminary data.</text>
</comment>
<gene>
    <name evidence="13" type="ORF">GE061_019180</name>
</gene>
<comment type="similarity">
    <text evidence="8 10">Belongs to the E3 ubiquitin-protein ligase UBR1-like family.</text>
</comment>
<proteinExistence type="inferred from homology"/>
<evidence type="ECO:0000256" key="4">
    <source>
        <dbReference type="ARBA" id="ARBA00022723"/>
    </source>
</evidence>
<dbReference type="PANTHER" id="PTHR21497">
    <property type="entry name" value="UBIQUITIN LIGASE E3 ALPHA-RELATED"/>
    <property type="match status" value="1"/>
</dbReference>
<evidence type="ECO:0000256" key="3">
    <source>
        <dbReference type="ARBA" id="ARBA00022679"/>
    </source>
</evidence>
<evidence type="ECO:0000313" key="13">
    <source>
        <dbReference type="EMBL" id="KAF6205013.1"/>
    </source>
</evidence>
<dbReference type="SMART" id="SM00396">
    <property type="entry name" value="ZnF_UBR1"/>
    <property type="match status" value="1"/>
</dbReference>
<keyword evidence="3 10" id="KW-0808">Transferase</keyword>
<dbReference type="GO" id="GO:0016567">
    <property type="term" value="P:protein ubiquitination"/>
    <property type="evidence" value="ECO:0007669"/>
    <property type="project" value="UniProtKB-UniRule"/>
</dbReference>
<keyword evidence="6 10" id="KW-0833">Ubl conjugation pathway</keyword>
<dbReference type="PROSITE" id="PS51157">
    <property type="entry name" value="ZF_UBR"/>
    <property type="match status" value="1"/>
</dbReference>
<keyword evidence="14" id="KW-1185">Reference proteome</keyword>
<sequence>MKKEITSDVDMALPGCSTSTPASAKIIKWTTLFAEGKLSRDMFREYWYNKIPAKCVLDVSGCVDISASMESLGSTSELITELEEFIFCNGYREVLNDYLTKCENVQSLCAKPFKNGEPSYNCKQCSIDATCVMCVECFQTSAHRFHKYRMSTSGGGGFCDCGDPEAWKSEPFCESHGPHPIQEDIPRPELPLDVYERCKFVFSFGMQFALDVVNKHFTSDMRSQLSSIEEPIGNFSLVMYNDEVHTFDQVINILVQVVSCTPREGLAYASKINKEGRAVIKTSDFRSCCRMKSDIERLSSQDGNQYLEVHVLPFSVVAYQTFSLNLLSWMQNVLKTCVEFRSAFVEVLKNNISNGTSPILLDTILLQDPELWKFARKQWNLLICSGMLMENEHKMVLGIQFVKNFHSIMKNYIVDDEDHPFSIACLSVQLLTVPSIAYTLIADHNALKSVVDFLIIISSNDRNADGKLEFSRSLSYKFERASFTLHDARYLLCSPPLVWSDALRAGFLAGTSSFLDLLSFVEGMDAVTRQLGTHIEFEPEWETAFKLIFKIHPVITQLYEWCATDRTVLLEVYKMVLTKLKAIYSDSWTANILNSFGIHQVNCIPFEVTKDQITVHLPLTRFLGGLHLLLGNFEIEFSCDELSFPEKPLPLELIEHVARTRTMISQFRSGMWRKNGHSLANQIFLYHSPKFRGMMLDMDITVLQMGASLIDSNTFLINLLYKFGILDWNDGRLFSKLPETDATNLRTLVEEFLHLIIMLTSERYQVGVGKVSQIDCTRYEMTHLLSVRPMPHSELIRAVSSKSKAISEEELVINDMSIFKTEDNYSGKSHYVLKDGYPSYYNPYFFHFSKEDMFKSEQAMKVRHKKFHDLECCPPPVLPTFCKDFVRVSDLLKSDVLLRMMNMIFNACMKNAECSGYEGQLDKVLFLIGTSLREEERLNSQFGFCDQAKKWDISELLVNAYSSPHFKDQKDMMKWLLVKYQNITNDSVIAEAIKQRENLIESESEQQLKKSLLAAKARENIMAKMKSMQEKFANKNASVFASKDVAVEQETTVMSLNEFSDFESGEQKKVTCMLCQEDEQVKIKGRPIVLAVYVQLSSVLRRNKRLEMSAQEEADKVYLSSNLGPSPYVCTCGHAMHAECFVAWRVESIRRNNNNAPTLPASVDTSKDEYLCPLCGCISNAVLLYLPPVGNNPIVPQSSNVSFAQWLKIAVTVLHITKHNQPRNIPVIEAIPIPAQQFYPSPPSATSEDPNDIKAFIFRLEDNSSDRTKKDACSSTLNKEQPATPNTKENAGFTFSSGEGWILNIKKYTEESFGDELLRRNQLPRDGMYWINDLSNRIYASFVGKRPCEAINWSPVHFWKTVAYTIHSVENNLRYTGRPLLGAFTAREEQCLENLIRISFSMGEHNQAKLLINKKCLQLLSFIIENEPAHPCILEWDSFGLLMVLLVSVPNIVHANNSTHVIFSMRKFLQRILLVSQVAQCLIAVDLSKIGPSEGKKTSNDTDCLLFLASLVRQNYTAFNTDAVWDVLKDNARQFLRSCVILLHFYSPKSDLCGLDQTGYDTYENLCAYLQLPVSCKELLGDEVTQSLFVTWAKHPSMNDLFKDTSLYLVPNALTINDLVKLPNDYSELLNKVRHFSCSNSNLDDSQNPTMCLVCGEILCSLSYCCQKELNNKKVGACTYHAHHCGGGVGIFLKIRECQLVMFAGLGRELQEAEAHLVETWSVRGGLTNHRKRWVQSEQLAILLKAFQHRLKDILTSISLKFFENFRHQRFVQSS</sequence>
<keyword evidence="7 10" id="KW-0862">Zinc</keyword>
<dbReference type="InterPro" id="IPR003769">
    <property type="entry name" value="ClpS_core"/>
</dbReference>
<comment type="pathway">
    <text evidence="2 10">Protein modification; protein ubiquitination.</text>
</comment>
<dbReference type="GO" id="GO:0000151">
    <property type="term" value="C:ubiquitin ligase complex"/>
    <property type="evidence" value="ECO:0007669"/>
    <property type="project" value="TreeGrafter"/>
</dbReference>
<dbReference type="GO" id="GO:0005737">
    <property type="term" value="C:cytoplasm"/>
    <property type="evidence" value="ECO:0007669"/>
    <property type="project" value="TreeGrafter"/>
</dbReference>
<dbReference type="Pfam" id="PF22960">
    <property type="entry name" value="WHD_UBR1"/>
    <property type="match status" value="1"/>
</dbReference>
<evidence type="ECO:0000256" key="5">
    <source>
        <dbReference type="ARBA" id="ARBA00022771"/>
    </source>
</evidence>
<dbReference type="EC" id="2.3.2.27" evidence="10"/>
<dbReference type="GO" id="GO:0071596">
    <property type="term" value="P:ubiquitin-dependent protein catabolic process via the N-end rule pathway"/>
    <property type="evidence" value="ECO:0007669"/>
    <property type="project" value="UniProtKB-UniRule"/>
</dbReference>
<feature type="zinc finger region" description="UBR-type" evidence="9">
    <location>
        <begin position="107"/>
        <end position="178"/>
    </location>
</feature>
<reference evidence="13" key="1">
    <citation type="journal article" date="2021" name="Mol. Ecol. Resour.">
        <title>Apolygus lucorum genome provides insights into omnivorousness and mesophyll feeding.</title>
        <authorList>
            <person name="Liu Y."/>
            <person name="Liu H."/>
            <person name="Wang H."/>
            <person name="Huang T."/>
            <person name="Liu B."/>
            <person name="Yang B."/>
            <person name="Yin L."/>
            <person name="Li B."/>
            <person name="Zhang Y."/>
            <person name="Zhang S."/>
            <person name="Jiang F."/>
            <person name="Zhang X."/>
            <person name="Ren Y."/>
            <person name="Wang B."/>
            <person name="Wang S."/>
            <person name="Lu Y."/>
            <person name="Wu K."/>
            <person name="Fan W."/>
            <person name="Wang G."/>
        </authorList>
    </citation>
    <scope>NUCLEOTIDE SEQUENCE</scope>
    <source>
        <strain evidence="13">12Hb</strain>
    </source>
</reference>
<organism evidence="13 14">
    <name type="scientific">Apolygus lucorum</name>
    <name type="common">Small green plant bug</name>
    <name type="synonym">Lygocoris lucorum</name>
    <dbReference type="NCBI Taxonomy" id="248454"/>
    <lineage>
        <taxon>Eukaryota</taxon>
        <taxon>Metazoa</taxon>
        <taxon>Ecdysozoa</taxon>
        <taxon>Arthropoda</taxon>
        <taxon>Hexapoda</taxon>
        <taxon>Insecta</taxon>
        <taxon>Pterygota</taxon>
        <taxon>Neoptera</taxon>
        <taxon>Paraneoptera</taxon>
        <taxon>Hemiptera</taxon>
        <taxon>Heteroptera</taxon>
        <taxon>Panheteroptera</taxon>
        <taxon>Cimicomorpha</taxon>
        <taxon>Miridae</taxon>
        <taxon>Mirini</taxon>
        <taxon>Apolygus</taxon>
    </lineage>
</organism>
<dbReference type="Gene3D" id="2.10.110.30">
    <property type="match status" value="1"/>
</dbReference>
<evidence type="ECO:0000256" key="7">
    <source>
        <dbReference type="ARBA" id="ARBA00022833"/>
    </source>
</evidence>
<evidence type="ECO:0000256" key="6">
    <source>
        <dbReference type="ARBA" id="ARBA00022786"/>
    </source>
</evidence>
<dbReference type="InterPro" id="IPR014719">
    <property type="entry name" value="Ribosomal_bL12_C/ClpS-like"/>
</dbReference>
<evidence type="ECO:0000256" key="1">
    <source>
        <dbReference type="ARBA" id="ARBA00000900"/>
    </source>
</evidence>
<dbReference type="InterPro" id="IPR039164">
    <property type="entry name" value="UBR1-like"/>
</dbReference>
<feature type="region of interest" description="Disordered" evidence="11">
    <location>
        <begin position="1266"/>
        <end position="1290"/>
    </location>
</feature>
<evidence type="ECO:0000256" key="2">
    <source>
        <dbReference type="ARBA" id="ARBA00004906"/>
    </source>
</evidence>
<protein>
    <recommendedName>
        <fullName evidence="10">E3 ubiquitin-protein ligase</fullName>
        <ecNumber evidence="10">2.3.2.27</ecNumber>
    </recommendedName>
</protein>
<dbReference type="PANTHER" id="PTHR21497:SF24">
    <property type="entry name" value="E3 UBIQUITIN-PROTEIN LIGASE UBR1"/>
    <property type="match status" value="1"/>
</dbReference>
<dbReference type="Gene3D" id="3.30.1390.10">
    <property type="match status" value="1"/>
</dbReference>
<comment type="function">
    <text evidence="10">Ubiquitin ligase protein which is a component of the N-end rule pathway. Recognizes and binds to proteins bearing specific N-terminal residues that are destabilizing according to the N-end rule, leading to their ubiquitination and subsequent degradation.</text>
</comment>
<dbReference type="InterPro" id="IPR055194">
    <property type="entry name" value="UBR1-like_WH"/>
</dbReference>
<feature type="domain" description="UBR-type" evidence="12">
    <location>
        <begin position="107"/>
        <end position="178"/>
    </location>
</feature>
<dbReference type="FunFam" id="2.10.110.30:FF:000001">
    <property type="entry name" value="E3 ubiquitin-protein ligase UBR2 isoform 1"/>
    <property type="match status" value="1"/>
</dbReference>
<evidence type="ECO:0000256" key="8">
    <source>
        <dbReference type="ARBA" id="ARBA00046341"/>
    </source>
</evidence>
<name>A0A8S9X7S5_APOLU</name>
<dbReference type="InterPro" id="IPR003126">
    <property type="entry name" value="Znf_UBR"/>
</dbReference>
<evidence type="ECO:0000256" key="10">
    <source>
        <dbReference type="RuleBase" id="RU366018"/>
    </source>
</evidence>
<comment type="catalytic activity">
    <reaction evidence="1 10">
        <text>S-ubiquitinyl-[E2 ubiquitin-conjugating enzyme]-L-cysteine + [acceptor protein]-L-lysine = [E2 ubiquitin-conjugating enzyme]-L-cysteine + N(6)-ubiquitinyl-[acceptor protein]-L-lysine.</text>
        <dbReference type="EC" id="2.3.2.27"/>
    </reaction>
</comment>
<dbReference type="Pfam" id="PF02207">
    <property type="entry name" value="zf-UBR"/>
    <property type="match status" value="1"/>
</dbReference>
<evidence type="ECO:0000313" key="14">
    <source>
        <dbReference type="Proteomes" id="UP000466442"/>
    </source>
</evidence>
<dbReference type="OrthoDB" id="26387at2759"/>
<evidence type="ECO:0000259" key="12">
    <source>
        <dbReference type="PROSITE" id="PS51157"/>
    </source>
</evidence>
<dbReference type="GO" id="GO:0008270">
    <property type="term" value="F:zinc ion binding"/>
    <property type="evidence" value="ECO:0007669"/>
    <property type="project" value="UniProtKB-UniRule"/>
</dbReference>
<evidence type="ECO:0000256" key="11">
    <source>
        <dbReference type="SAM" id="MobiDB-lite"/>
    </source>
</evidence>
<keyword evidence="4 10" id="KW-0479">Metal-binding</keyword>
<dbReference type="CDD" id="cd19672">
    <property type="entry name" value="UBR-box_UBR1_like"/>
    <property type="match status" value="1"/>
</dbReference>